<sequence>MAITWTEDPCPAPSRRAARLGSGFGPYIGDQEAQPGSGRGPRGHQKDDARAEVSGTRPLLPQRKRGHRYWQPVPAGRE</sequence>
<gene>
    <name evidence="2" type="ORF">ACFQRF_26815</name>
</gene>
<dbReference type="Proteomes" id="UP001596540">
    <property type="component" value="Unassembled WGS sequence"/>
</dbReference>
<evidence type="ECO:0000313" key="3">
    <source>
        <dbReference type="Proteomes" id="UP001596540"/>
    </source>
</evidence>
<protein>
    <submittedName>
        <fullName evidence="2">Uncharacterized protein</fullName>
    </submittedName>
</protein>
<reference evidence="3" key="1">
    <citation type="journal article" date="2019" name="Int. J. Syst. Evol. Microbiol.">
        <title>The Global Catalogue of Microorganisms (GCM) 10K type strain sequencing project: providing services to taxonomists for standard genome sequencing and annotation.</title>
        <authorList>
            <consortium name="The Broad Institute Genomics Platform"/>
            <consortium name="The Broad Institute Genome Sequencing Center for Infectious Disease"/>
            <person name="Wu L."/>
            <person name="Ma J."/>
        </authorList>
    </citation>
    <scope>NUCLEOTIDE SEQUENCE [LARGE SCALE GENOMIC DNA]</scope>
    <source>
        <strain evidence="3">CGMCC 4.7382</strain>
    </source>
</reference>
<name>A0ABW2KPK0_9ACTN</name>
<evidence type="ECO:0000256" key="1">
    <source>
        <dbReference type="SAM" id="MobiDB-lite"/>
    </source>
</evidence>
<feature type="region of interest" description="Disordered" evidence="1">
    <location>
        <begin position="1"/>
        <end position="78"/>
    </location>
</feature>
<evidence type="ECO:0000313" key="2">
    <source>
        <dbReference type="EMBL" id="MFC7331359.1"/>
    </source>
</evidence>
<keyword evidence="3" id="KW-1185">Reference proteome</keyword>
<dbReference type="RefSeq" id="WP_379874157.1">
    <property type="nucleotide sequence ID" value="NZ_JBHTBH010000020.1"/>
</dbReference>
<dbReference type="EMBL" id="JBHTBH010000020">
    <property type="protein sequence ID" value="MFC7331359.1"/>
    <property type="molecule type" value="Genomic_DNA"/>
</dbReference>
<organism evidence="2 3">
    <name type="scientific">Marinactinospora rubrisoli</name>
    <dbReference type="NCBI Taxonomy" id="2715399"/>
    <lineage>
        <taxon>Bacteria</taxon>
        <taxon>Bacillati</taxon>
        <taxon>Actinomycetota</taxon>
        <taxon>Actinomycetes</taxon>
        <taxon>Streptosporangiales</taxon>
        <taxon>Nocardiopsidaceae</taxon>
        <taxon>Marinactinospora</taxon>
    </lineage>
</organism>
<comment type="caution">
    <text evidence="2">The sequence shown here is derived from an EMBL/GenBank/DDBJ whole genome shotgun (WGS) entry which is preliminary data.</text>
</comment>
<proteinExistence type="predicted"/>
<accession>A0ABW2KPK0</accession>